<dbReference type="SUPFAM" id="SSF51197">
    <property type="entry name" value="Clavaminate synthase-like"/>
    <property type="match status" value="1"/>
</dbReference>
<evidence type="ECO:0000313" key="2">
    <source>
        <dbReference type="EMBL" id="PFH60769.1"/>
    </source>
</evidence>
<gene>
    <name evidence="2" type="ORF">XA68_10383</name>
</gene>
<dbReference type="OrthoDB" id="2328924at2759"/>
<feature type="chain" id="PRO_5012947801" description="TauD/TfdA-like domain-containing protein" evidence="1">
    <location>
        <begin position="16"/>
        <end position="360"/>
    </location>
</feature>
<feature type="signal peptide" evidence="1">
    <location>
        <begin position="1"/>
        <end position="15"/>
    </location>
</feature>
<dbReference type="STRING" id="268505.A0A2A9PHA0"/>
<dbReference type="Pfam" id="PF05721">
    <property type="entry name" value="PhyH"/>
    <property type="match status" value="1"/>
</dbReference>
<protein>
    <recommendedName>
        <fullName evidence="4">TauD/TfdA-like domain-containing protein</fullName>
    </recommendedName>
</protein>
<dbReference type="PANTHER" id="PTHR40128">
    <property type="entry name" value="EXPRESSED PROTEIN"/>
    <property type="match status" value="1"/>
</dbReference>
<accession>A0A2A9PHA0</accession>
<name>A0A2A9PHA0_OPHUN</name>
<sequence length="360" mass="39121">MSLTILLFFYHITCSFRMPHADGVSAAKDPEPTMAGVVLRVNDGPLKPSEAAPLRVSHPTEAMETLRERYATDGYVFLKGLLPRQDVLRARAAYFTAVSPSGVLKAGTPAVDGIFDNACSSAADFPGIGAGSIANSRPGSTVAAAVFVDLALAAHTAPWYAGSEEEEGFARHPTLADFVARFSGWGERTLGVRRSLLRNNTPGNGAIGVHYDQSFMRHGEPTAVTAWVPMGDIRLEGGGLIYLEGGDALGQHMEADFNNRAKEAGMSDEEVRSAFNAHMMSSGFLSNGPAEFARQHHKRWLVSAYEAGDVVLHRPHMIHASTINEDPEGRIRLGTDLRFVDTGRPWDKRWNNHFTFDDGV</sequence>
<reference evidence="2 3" key="2">
    <citation type="journal article" date="2017" name="Sci. Rep.">
        <title>Ant-infecting Ophiocordyceps genomes reveal a high diversity of potential behavioral manipulation genes and a possible major role for enterotoxins.</title>
        <authorList>
            <person name="de Bekker C."/>
            <person name="Ohm R.A."/>
            <person name="Evans H.C."/>
            <person name="Brachmann A."/>
            <person name="Hughes D.P."/>
        </authorList>
    </citation>
    <scope>NUCLEOTIDE SEQUENCE [LARGE SCALE GENOMIC DNA]</scope>
    <source>
        <strain evidence="2 3">SC16a</strain>
    </source>
</reference>
<dbReference type="Gene3D" id="2.60.120.620">
    <property type="entry name" value="q2cbj1_9rhob like domain"/>
    <property type="match status" value="1"/>
</dbReference>
<dbReference type="EMBL" id="LAZP02000109">
    <property type="protein sequence ID" value="PFH60769.1"/>
    <property type="molecule type" value="Genomic_DNA"/>
</dbReference>
<dbReference type="PANTHER" id="PTHR40128:SF1">
    <property type="entry name" value="PHYTANOYL-COA HYDROXYLASE"/>
    <property type="match status" value="1"/>
</dbReference>
<evidence type="ECO:0008006" key="4">
    <source>
        <dbReference type="Google" id="ProtNLM"/>
    </source>
</evidence>
<keyword evidence="1" id="KW-0732">Signal</keyword>
<organism evidence="2 3">
    <name type="scientific">Ophiocordyceps unilateralis</name>
    <name type="common">Zombie-ant fungus</name>
    <name type="synonym">Torrubia unilateralis</name>
    <dbReference type="NCBI Taxonomy" id="268505"/>
    <lineage>
        <taxon>Eukaryota</taxon>
        <taxon>Fungi</taxon>
        <taxon>Dikarya</taxon>
        <taxon>Ascomycota</taxon>
        <taxon>Pezizomycotina</taxon>
        <taxon>Sordariomycetes</taxon>
        <taxon>Hypocreomycetidae</taxon>
        <taxon>Hypocreales</taxon>
        <taxon>Ophiocordycipitaceae</taxon>
        <taxon>Ophiocordyceps</taxon>
    </lineage>
</organism>
<dbReference type="AlphaFoldDB" id="A0A2A9PHA0"/>
<keyword evidence="3" id="KW-1185">Reference proteome</keyword>
<comment type="caution">
    <text evidence="2">The sequence shown here is derived from an EMBL/GenBank/DDBJ whole genome shotgun (WGS) entry which is preliminary data.</text>
</comment>
<reference evidence="2 3" key="1">
    <citation type="journal article" date="2015" name="BMC Genomics">
        <title>Gene expression during zombie ant biting behavior reflects the complexity underlying fungal parasitic behavioral manipulation.</title>
        <authorList>
            <person name="de Bekker C."/>
            <person name="Ohm R.A."/>
            <person name="Loreto R.G."/>
            <person name="Sebastian A."/>
            <person name="Albert I."/>
            <person name="Merrow M."/>
            <person name="Brachmann A."/>
            <person name="Hughes D.P."/>
        </authorList>
    </citation>
    <scope>NUCLEOTIDE SEQUENCE [LARGE SCALE GENOMIC DNA]</scope>
    <source>
        <strain evidence="2 3">SC16a</strain>
    </source>
</reference>
<dbReference type="Proteomes" id="UP000037136">
    <property type="component" value="Unassembled WGS sequence"/>
</dbReference>
<dbReference type="InterPro" id="IPR008775">
    <property type="entry name" value="Phytyl_CoA_dOase-like"/>
</dbReference>
<evidence type="ECO:0000256" key="1">
    <source>
        <dbReference type="SAM" id="SignalP"/>
    </source>
</evidence>
<proteinExistence type="predicted"/>
<evidence type="ECO:0000313" key="3">
    <source>
        <dbReference type="Proteomes" id="UP000037136"/>
    </source>
</evidence>